<dbReference type="RefSeq" id="WP_176728397.1">
    <property type="nucleotide sequence ID" value="NZ_BMQP01000021.1"/>
</dbReference>
<sequence>MSDPQIDPAGNTQQFRAFAQRNEPEATVEKRSPLVPIAIALAVIVVIAVAAYLILR</sequence>
<proteinExistence type="predicted"/>
<keyword evidence="3" id="KW-1185">Reference proteome</keyword>
<keyword evidence="1" id="KW-1133">Transmembrane helix</keyword>
<organism evidence="2 3">
    <name type="scientific">Planobispora rosea</name>
    <dbReference type="NCBI Taxonomy" id="35762"/>
    <lineage>
        <taxon>Bacteria</taxon>
        <taxon>Bacillati</taxon>
        <taxon>Actinomycetota</taxon>
        <taxon>Actinomycetes</taxon>
        <taxon>Streptosporangiales</taxon>
        <taxon>Streptosporangiaceae</taxon>
        <taxon>Planobispora</taxon>
    </lineage>
</organism>
<reference evidence="2" key="1">
    <citation type="submission" date="2021-01" db="EMBL/GenBank/DDBJ databases">
        <title>Whole genome shotgun sequence of Planobispora rosea NBRC 15558.</title>
        <authorList>
            <person name="Komaki H."/>
            <person name="Tamura T."/>
        </authorList>
    </citation>
    <scope>NUCLEOTIDE SEQUENCE</scope>
    <source>
        <strain evidence="2">NBRC 15558</strain>
    </source>
</reference>
<accession>A0A8J3RZG0</accession>
<comment type="caution">
    <text evidence="2">The sequence shown here is derived from an EMBL/GenBank/DDBJ whole genome shotgun (WGS) entry which is preliminary data.</text>
</comment>
<evidence type="ECO:0000256" key="1">
    <source>
        <dbReference type="SAM" id="Phobius"/>
    </source>
</evidence>
<keyword evidence="1" id="KW-0472">Membrane</keyword>
<dbReference type="AlphaFoldDB" id="A0A8J3RZG0"/>
<evidence type="ECO:0000313" key="3">
    <source>
        <dbReference type="Proteomes" id="UP000655044"/>
    </source>
</evidence>
<name>A0A8J3RZG0_PLARO</name>
<protein>
    <submittedName>
        <fullName evidence="2">Uncharacterized protein</fullName>
    </submittedName>
</protein>
<evidence type="ECO:0000313" key="2">
    <source>
        <dbReference type="EMBL" id="GIH85796.1"/>
    </source>
</evidence>
<gene>
    <name evidence="2" type="ORF">Pro02_42040</name>
</gene>
<dbReference type="Proteomes" id="UP000655044">
    <property type="component" value="Unassembled WGS sequence"/>
</dbReference>
<dbReference type="EMBL" id="BOOI01000039">
    <property type="protein sequence ID" value="GIH85796.1"/>
    <property type="molecule type" value="Genomic_DNA"/>
</dbReference>
<feature type="transmembrane region" description="Helical" evidence="1">
    <location>
        <begin position="34"/>
        <end position="55"/>
    </location>
</feature>
<keyword evidence="1" id="KW-0812">Transmembrane</keyword>